<dbReference type="AlphaFoldDB" id="A0A5R8KAD7"/>
<dbReference type="EMBL" id="VAUV01000015">
    <property type="protein sequence ID" value="TLD69237.1"/>
    <property type="molecule type" value="Genomic_DNA"/>
</dbReference>
<accession>A0A5R8KAD7</accession>
<dbReference type="OrthoDB" id="8911848at2"/>
<reference evidence="1 2" key="1">
    <citation type="submission" date="2019-05" db="EMBL/GenBank/DDBJ databases">
        <title>Verrucobacter flavum gen. nov., sp. nov. a new member of the family Verrucomicrobiaceae.</title>
        <authorList>
            <person name="Szuroczki S."/>
            <person name="Abbaszade G."/>
            <person name="Szabo A."/>
            <person name="Felfoldi T."/>
            <person name="Schumann P."/>
            <person name="Boka K."/>
            <person name="Keki Z."/>
            <person name="Toumi M."/>
            <person name="Toth E."/>
        </authorList>
    </citation>
    <scope>NUCLEOTIDE SEQUENCE [LARGE SCALE GENOMIC DNA]</scope>
    <source>
        <strain evidence="1 2">MG-N-17</strain>
    </source>
</reference>
<evidence type="ECO:0000313" key="2">
    <source>
        <dbReference type="Proteomes" id="UP000306196"/>
    </source>
</evidence>
<protein>
    <submittedName>
        <fullName evidence="1">Uncharacterized protein</fullName>
    </submittedName>
</protein>
<organism evidence="1 2">
    <name type="scientific">Phragmitibacter flavus</name>
    <dbReference type="NCBI Taxonomy" id="2576071"/>
    <lineage>
        <taxon>Bacteria</taxon>
        <taxon>Pseudomonadati</taxon>
        <taxon>Verrucomicrobiota</taxon>
        <taxon>Verrucomicrobiia</taxon>
        <taxon>Verrucomicrobiales</taxon>
        <taxon>Verrucomicrobiaceae</taxon>
        <taxon>Phragmitibacter</taxon>
    </lineage>
</organism>
<proteinExistence type="predicted"/>
<sequence length="166" mass="18008">MKDNEIRGLVLDWFYDRRRQQRWELPSAADIGSPSGVTDQNVVLICDQLGQHGLIDWKPIHQLGGVSFGHGKINANGVDVIEGTVTSPISISMDNSQNITISNSSNTAISGSNTQANTITIQDLISQIQNAEATWEEKEEAKGLLKRFLSHPLVASVSGSLVGLLD</sequence>
<gene>
    <name evidence="1" type="ORF">FEM03_19260</name>
</gene>
<evidence type="ECO:0000313" key="1">
    <source>
        <dbReference type="EMBL" id="TLD69237.1"/>
    </source>
</evidence>
<comment type="caution">
    <text evidence="1">The sequence shown here is derived from an EMBL/GenBank/DDBJ whole genome shotgun (WGS) entry which is preliminary data.</text>
</comment>
<dbReference type="RefSeq" id="WP_138087923.1">
    <property type="nucleotide sequence ID" value="NZ_VAUV01000015.1"/>
</dbReference>
<keyword evidence="2" id="KW-1185">Reference proteome</keyword>
<name>A0A5R8KAD7_9BACT</name>
<dbReference type="Proteomes" id="UP000306196">
    <property type="component" value="Unassembled WGS sequence"/>
</dbReference>